<dbReference type="AlphaFoldDB" id="V6SRB4"/>
<dbReference type="PATRIC" id="fig|1341181.4.peg.2272"/>
<dbReference type="InterPro" id="IPR018873">
    <property type="entry name" value="KilA-N_DNA-bd_domain"/>
</dbReference>
<sequence length="48" mass="5802">MLDFDLATLYGVENKRLKASVRRNINRFPEDFMFELTEKEFANLRSKF</sequence>
<dbReference type="Pfam" id="PF10543">
    <property type="entry name" value="ORF6N"/>
    <property type="match status" value="1"/>
</dbReference>
<keyword evidence="3" id="KW-1185">Reference proteome</keyword>
<dbReference type="EMBL" id="AVGG01000017">
    <property type="protein sequence ID" value="ESU26970.1"/>
    <property type="molecule type" value="Genomic_DNA"/>
</dbReference>
<comment type="caution">
    <text evidence="2">The sequence shown here is derived from an EMBL/GenBank/DDBJ whole genome shotgun (WGS) entry which is preliminary data.</text>
</comment>
<dbReference type="STRING" id="1341181.FLJC2902T_23110"/>
<evidence type="ECO:0000313" key="2">
    <source>
        <dbReference type="EMBL" id="ESU26970.1"/>
    </source>
</evidence>
<keyword evidence="2" id="KW-0238">DNA-binding</keyword>
<accession>V6SRB4</accession>
<protein>
    <submittedName>
        <fullName evidence="2">KilA-N, DNA-binding domain protein</fullName>
    </submittedName>
</protein>
<evidence type="ECO:0000313" key="3">
    <source>
        <dbReference type="Proteomes" id="UP000018004"/>
    </source>
</evidence>
<feature type="domain" description="KilA-N DNA-binding" evidence="1">
    <location>
        <begin position="1"/>
        <end position="48"/>
    </location>
</feature>
<dbReference type="GO" id="GO:0003677">
    <property type="term" value="F:DNA binding"/>
    <property type="evidence" value="ECO:0007669"/>
    <property type="project" value="UniProtKB-KW"/>
</dbReference>
<reference evidence="2 3" key="1">
    <citation type="submission" date="2013-08" db="EMBL/GenBank/DDBJ databases">
        <title>Flavobacterium limnosediminis JC2902 genome sequencing.</title>
        <authorList>
            <person name="Lee K."/>
            <person name="Yi H."/>
            <person name="Park S."/>
            <person name="Chun J."/>
        </authorList>
    </citation>
    <scope>NUCLEOTIDE SEQUENCE [LARGE SCALE GENOMIC DNA]</scope>
    <source>
        <strain evidence="2 3">JC2902</strain>
    </source>
</reference>
<proteinExistence type="predicted"/>
<organism evidence="2 3">
    <name type="scientific">Flavobacterium limnosediminis JC2902</name>
    <dbReference type="NCBI Taxonomy" id="1341181"/>
    <lineage>
        <taxon>Bacteria</taxon>
        <taxon>Pseudomonadati</taxon>
        <taxon>Bacteroidota</taxon>
        <taxon>Flavobacteriia</taxon>
        <taxon>Flavobacteriales</taxon>
        <taxon>Flavobacteriaceae</taxon>
        <taxon>Flavobacterium</taxon>
    </lineage>
</organism>
<dbReference type="Proteomes" id="UP000018004">
    <property type="component" value="Unassembled WGS sequence"/>
</dbReference>
<gene>
    <name evidence="2" type="ORF">FLJC2902T_23110</name>
</gene>
<name>V6SRB4_9FLAO</name>
<dbReference type="eggNOG" id="COG0449">
    <property type="taxonomic scope" value="Bacteria"/>
</dbReference>
<evidence type="ECO:0000259" key="1">
    <source>
        <dbReference type="Pfam" id="PF10543"/>
    </source>
</evidence>